<dbReference type="GeneID" id="112466232"/>
<keyword evidence="1" id="KW-1185">Reference proteome</keyword>
<dbReference type="Proteomes" id="UP000504618">
    <property type="component" value="Unplaced"/>
</dbReference>
<evidence type="ECO:0000313" key="2">
    <source>
        <dbReference type="RefSeq" id="XP_024889992.1"/>
    </source>
</evidence>
<reference evidence="2" key="1">
    <citation type="submission" date="2025-08" db="UniProtKB">
        <authorList>
            <consortium name="RefSeq"/>
        </authorList>
    </citation>
    <scope>IDENTIFICATION</scope>
    <source>
        <tissue evidence="2">Whole body</tissue>
    </source>
</reference>
<gene>
    <name evidence="2" type="primary">LOC112466232</name>
</gene>
<proteinExistence type="predicted"/>
<sequence>MRDVSSYVYYKKVSKERGISYQDGNCILLDRRCRDRRKSRTCLKIFEETHRIVPRAENGGAGERGKRKAVATGVRMKISRGTHALQGGIPSFDMTIFPVFEAMRAQSPLSFSCPV</sequence>
<dbReference type="AlphaFoldDB" id="A0A6J1R5S8"/>
<evidence type="ECO:0000313" key="1">
    <source>
        <dbReference type="Proteomes" id="UP000504618"/>
    </source>
</evidence>
<accession>A0A6J1R5S8</accession>
<protein>
    <submittedName>
        <fullName evidence="2">Uncharacterized protein LOC112466232</fullName>
    </submittedName>
</protein>
<organism evidence="1 2">
    <name type="scientific">Temnothorax curvispinosus</name>
    <dbReference type="NCBI Taxonomy" id="300111"/>
    <lineage>
        <taxon>Eukaryota</taxon>
        <taxon>Metazoa</taxon>
        <taxon>Ecdysozoa</taxon>
        <taxon>Arthropoda</taxon>
        <taxon>Hexapoda</taxon>
        <taxon>Insecta</taxon>
        <taxon>Pterygota</taxon>
        <taxon>Neoptera</taxon>
        <taxon>Endopterygota</taxon>
        <taxon>Hymenoptera</taxon>
        <taxon>Apocrita</taxon>
        <taxon>Aculeata</taxon>
        <taxon>Formicoidea</taxon>
        <taxon>Formicidae</taxon>
        <taxon>Myrmicinae</taxon>
        <taxon>Temnothorax</taxon>
    </lineage>
</organism>
<dbReference type="RefSeq" id="XP_024889992.1">
    <property type="nucleotide sequence ID" value="XM_025034224.1"/>
</dbReference>
<dbReference type="OrthoDB" id="7547878at2759"/>
<name>A0A6J1R5S8_9HYME</name>